<gene>
    <name evidence="6" type="ORF">D9758_000867</name>
</gene>
<evidence type="ECO:0000313" key="6">
    <source>
        <dbReference type="EMBL" id="KAF5373907.1"/>
    </source>
</evidence>
<sequence>MPISDLPTKRICIVGAGPCGLIALQVILDSPEFRNGRWMPTVFEAREGLGGIWNPASAMNSTDPPLSPIYDSMTTNIPHPVMAYNAFPFPHSTPLFPPASTVQRYLEAFASHFHLRPHIHLNTTVEDAKWDKKRCVWQIRTRKTHTTTELLFDYLIVANGHFRKPRFPDISGLSAWVEARKAYHSAWYRRPSDVTLSDATKVLVMGNGPSGMDISAELALNRKTVIQSTNGAVPSSGESAKHGAIARFDDVVSGTVVFEDGTTEKNVDKVILCTGYEFDIPFLSSIVKNSRLSIPESADDVDPTALHSMIQNSSYHLYPLAKHIFPLIERTVPSTRLAFMGLLLRGTPFSLFEAQAHAIVSVFRDPHLLDIDKELTEVSKKHNQLIGHYGMMKRLTVESAKDWHRPTEPESFVYRDTLYELAGSKMRVTGWEKDMWKWKVELRKEWKRLEERGESGLWVNGVGEALHSQEGWVRLMYRILDMARVETKQVVRPNDDP</sequence>
<dbReference type="PRINTS" id="PR00370">
    <property type="entry name" value="FMOXYGENASE"/>
</dbReference>
<dbReference type="AlphaFoldDB" id="A0A8H5GZN4"/>
<dbReference type="PANTHER" id="PTHR23023">
    <property type="entry name" value="DIMETHYLANILINE MONOOXYGENASE"/>
    <property type="match status" value="1"/>
</dbReference>
<dbReference type="GO" id="GO:0050660">
    <property type="term" value="F:flavin adenine dinucleotide binding"/>
    <property type="evidence" value="ECO:0007669"/>
    <property type="project" value="InterPro"/>
</dbReference>
<evidence type="ECO:0000256" key="2">
    <source>
        <dbReference type="ARBA" id="ARBA00022630"/>
    </source>
</evidence>
<keyword evidence="7" id="KW-1185">Reference proteome</keyword>
<keyword evidence="2" id="KW-0285">Flavoprotein</keyword>
<dbReference type="GO" id="GO:0050661">
    <property type="term" value="F:NADP binding"/>
    <property type="evidence" value="ECO:0007669"/>
    <property type="project" value="InterPro"/>
</dbReference>
<dbReference type="Pfam" id="PF00743">
    <property type="entry name" value="FMO-like"/>
    <property type="match status" value="2"/>
</dbReference>
<evidence type="ECO:0008006" key="8">
    <source>
        <dbReference type="Google" id="ProtNLM"/>
    </source>
</evidence>
<evidence type="ECO:0000256" key="4">
    <source>
        <dbReference type="ARBA" id="ARBA00022857"/>
    </source>
</evidence>
<evidence type="ECO:0000313" key="7">
    <source>
        <dbReference type="Proteomes" id="UP000559256"/>
    </source>
</evidence>
<dbReference type="EMBL" id="JAACJM010000003">
    <property type="protein sequence ID" value="KAF5373907.1"/>
    <property type="molecule type" value="Genomic_DNA"/>
</dbReference>
<dbReference type="InterPro" id="IPR036188">
    <property type="entry name" value="FAD/NAD-bd_sf"/>
</dbReference>
<dbReference type="InterPro" id="IPR000960">
    <property type="entry name" value="Flavin_mOase"/>
</dbReference>
<dbReference type="Proteomes" id="UP000559256">
    <property type="component" value="Unassembled WGS sequence"/>
</dbReference>
<protein>
    <recommendedName>
        <fullName evidence="8">Flavin-containing monooxygenase</fullName>
    </recommendedName>
</protein>
<proteinExistence type="inferred from homology"/>
<reference evidence="6 7" key="1">
    <citation type="journal article" date="2020" name="ISME J.">
        <title>Uncovering the hidden diversity of litter-decomposition mechanisms in mushroom-forming fungi.</title>
        <authorList>
            <person name="Floudas D."/>
            <person name="Bentzer J."/>
            <person name="Ahren D."/>
            <person name="Johansson T."/>
            <person name="Persson P."/>
            <person name="Tunlid A."/>
        </authorList>
    </citation>
    <scope>NUCLEOTIDE SEQUENCE [LARGE SCALE GENOMIC DNA]</scope>
    <source>
        <strain evidence="6 7">CBS 291.85</strain>
    </source>
</reference>
<evidence type="ECO:0000256" key="1">
    <source>
        <dbReference type="ARBA" id="ARBA00009183"/>
    </source>
</evidence>
<evidence type="ECO:0000256" key="5">
    <source>
        <dbReference type="ARBA" id="ARBA00023002"/>
    </source>
</evidence>
<keyword evidence="5" id="KW-0560">Oxidoreductase</keyword>
<dbReference type="Gene3D" id="3.50.50.60">
    <property type="entry name" value="FAD/NAD(P)-binding domain"/>
    <property type="match status" value="2"/>
</dbReference>
<dbReference type="GO" id="GO:0004499">
    <property type="term" value="F:N,N-dimethylaniline monooxygenase activity"/>
    <property type="evidence" value="ECO:0007669"/>
    <property type="project" value="InterPro"/>
</dbReference>
<comment type="similarity">
    <text evidence="1">Belongs to the FMO family.</text>
</comment>
<accession>A0A8H5GZN4</accession>
<evidence type="ECO:0000256" key="3">
    <source>
        <dbReference type="ARBA" id="ARBA00022827"/>
    </source>
</evidence>
<dbReference type="SUPFAM" id="SSF51905">
    <property type="entry name" value="FAD/NAD(P)-binding domain"/>
    <property type="match status" value="2"/>
</dbReference>
<comment type="caution">
    <text evidence="6">The sequence shown here is derived from an EMBL/GenBank/DDBJ whole genome shotgun (WGS) entry which is preliminary data.</text>
</comment>
<keyword evidence="3" id="KW-0274">FAD</keyword>
<organism evidence="6 7">
    <name type="scientific">Tetrapyrgos nigripes</name>
    <dbReference type="NCBI Taxonomy" id="182062"/>
    <lineage>
        <taxon>Eukaryota</taxon>
        <taxon>Fungi</taxon>
        <taxon>Dikarya</taxon>
        <taxon>Basidiomycota</taxon>
        <taxon>Agaricomycotina</taxon>
        <taxon>Agaricomycetes</taxon>
        <taxon>Agaricomycetidae</taxon>
        <taxon>Agaricales</taxon>
        <taxon>Marasmiineae</taxon>
        <taxon>Marasmiaceae</taxon>
        <taxon>Tetrapyrgos</taxon>
    </lineage>
</organism>
<dbReference type="InterPro" id="IPR020946">
    <property type="entry name" value="Flavin_mOase-like"/>
</dbReference>
<dbReference type="OrthoDB" id="66881at2759"/>
<keyword evidence="4" id="KW-0521">NADP</keyword>
<dbReference type="InterPro" id="IPR050346">
    <property type="entry name" value="FMO-like"/>
</dbReference>
<name>A0A8H5GZN4_9AGAR</name>